<evidence type="ECO:0008006" key="4">
    <source>
        <dbReference type="Google" id="ProtNLM"/>
    </source>
</evidence>
<dbReference type="RefSeq" id="WP_243862954.1">
    <property type="nucleotide sequence ID" value="NZ_BAAAEJ010000002.1"/>
</dbReference>
<keyword evidence="3" id="KW-1185">Reference proteome</keyword>
<evidence type="ECO:0000256" key="1">
    <source>
        <dbReference type="SAM" id="SignalP"/>
    </source>
</evidence>
<protein>
    <recommendedName>
        <fullName evidence="4">Lipoprotein</fullName>
    </recommendedName>
</protein>
<dbReference type="Proteomes" id="UP001500791">
    <property type="component" value="Unassembled WGS sequence"/>
</dbReference>
<accession>A0ABP3HRS3</accession>
<keyword evidence="1" id="KW-0732">Signal</keyword>
<evidence type="ECO:0000313" key="2">
    <source>
        <dbReference type="EMBL" id="GAA0378360.1"/>
    </source>
</evidence>
<name>A0ABP3HRS3_9CAUL</name>
<feature type="signal peptide" evidence="1">
    <location>
        <begin position="1"/>
        <end position="29"/>
    </location>
</feature>
<dbReference type="PROSITE" id="PS51257">
    <property type="entry name" value="PROKAR_LIPOPROTEIN"/>
    <property type="match status" value="1"/>
</dbReference>
<reference evidence="3" key="1">
    <citation type="journal article" date="2019" name="Int. J. Syst. Evol. Microbiol.">
        <title>The Global Catalogue of Microorganisms (GCM) 10K type strain sequencing project: providing services to taxonomists for standard genome sequencing and annotation.</title>
        <authorList>
            <consortium name="The Broad Institute Genomics Platform"/>
            <consortium name="The Broad Institute Genome Sequencing Center for Infectious Disease"/>
            <person name="Wu L."/>
            <person name="Ma J."/>
        </authorList>
    </citation>
    <scope>NUCLEOTIDE SEQUENCE [LARGE SCALE GENOMIC DNA]</scope>
    <source>
        <strain evidence="3">JCM 13476</strain>
    </source>
</reference>
<comment type="caution">
    <text evidence="2">The sequence shown here is derived from an EMBL/GenBank/DDBJ whole genome shotgun (WGS) entry which is preliminary data.</text>
</comment>
<dbReference type="SUPFAM" id="SSF117074">
    <property type="entry name" value="Hypothetical protein PA1324"/>
    <property type="match status" value="1"/>
</dbReference>
<evidence type="ECO:0000313" key="3">
    <source>
        <dbReference type="Proteomes" id="UP001500791"/>
    </source>
</evidence>
<feature type="chain" id="PRO_5046806562" description="Lipoprotein" evidence="1">
    <location>
        <begin position="30"/>
        <end position="181"/>
    </location>
</feature>
<gene>
    <name evidence="2" type="ORF">GCM10009093_01800</name>
</gene>
<sequence>MSRKAFQAARQAAGQSLTVTALLGTMALAACSTVPVGSGPAPVASGAFDRADFVWSSAQGRGGIQGQVTSTQDGTAFSCIGSVGLTPATPYTDARFQTLYGSNSRAQLPAEVVRARTVPDPSADYSDFLRSTACENNRFDFANLPDGRWYVIAPVRAGQGPVTVLMQQVHIRNGRTINLSL</sequence>
<organism evidence="2 3">
    <name type="scientific">Brevundimonas terrae</name>
    <dbReference type="NCBI Taxonomy" id="363631"/>
    <lineage>
        <taxon>Bacteria</taxon>
        <taxon>Pseudomonadati</taxon>
        <taxon>Pseudomonadota</taxon>
        <taxon>Alphaproteobacteria</taxon>
        <taxon>Caulobacterales</taxon>
        <taxon>Caulobacteraceae</taxon>
        <taxon>Brevundimonas</taxon>
    </lineage>
</organism>
<proteinExistence type="predicted"/>
<dbReference type="EMBL" id="BAAAEJ010000002">
    <property type="protein sequence ID" value="GAA0378360.1"/>
    <property type="molecule type" value="Genomic_DNA"/>
</dbReference>